<keyword evidence="2" id="KW-1185">Reference proteome</keyword>
<dbReference type="Proteomes" id="UP001274896">
    <property type="component" value="Unassembled WGS sequence"/>
</dbReference>
<accession>A0AAE0VC85</accession>
<organism evidence="1 2">
    <name type="scientific">Hemibagrus guttatus</name>
    <dbReference type="NCBI Taxonomy" id="175788"/>
    <lineage>
        <taxon>Eukaryota</taxon>
        <taxon>Metazoa</taxon>
        <taxon>Chordata</taxon>
        <taxon>Craniata</taxon>
        <taxon>Vertebrata</taxon>
        <taxon>Euteleostomi</taxon>
        <taxon>Actinopterygii</taxon>
        <taxon>Neopterygii</taxon>
        <taxon>Teleostei</taxon>
        <taxon>Ostariophysi</taxon>
        <taxon>Siluriformes</taxon>
        <taxon>Bagridae</taxon>
        <taxon>Hemibagrus</taxon>
    </lineage>
</organism>
<comment type="caution">
    <text evidence="1">The sequence shown here is derived from an EMBL/GenBank/DDBJ whole genome shotgun (WGS) entry which is preliminary data.</text>
</comment>
<sequence>MQDEKAGLGCEMGGALHIPLLLTGNGNLLCSPDFMETSDFQMFLPNFFFFIHVYHPIFVHTCSIELKTKWNFLKVFLLERHKGKGGREKRIKEKLVWSILTRNSTLTSCDLPSLSCDHFPSMMGHTLVAVLLFALSSMTSAGRTEAQMNSGWKFIDTTRGEERGRIAVRVHGGNCR</sequence>
<reference evidence="1" key="1">
    <citation type="submission" date="2023-06" db="EMBL/GenBank/DDBJ databases">
        <title>Male Hemibagrus guttatus genome.</title>
        <authorList>
            <person name="Bian C."/>
        </authorList>
    </citation>
    <scope>NUCLEOTIDE SEQUENCE</scope>
    <source>
        <strain evidence="1">Male_cb2023</strain>
        <tissue evidence="1">Muscle</tissue>
    </source>
</reference>
<dbReference type="EMBL" id="JAUCMX010000001">
    <property type="protein sequence ID" value="KAK3556443.1"/>
    <property type="molecule type" value="Genomic_DNA"/>
</dbReference>
<gene>
    <name evidence="1" type="ORF">QTP70_008268</name>
</gene>
<dbReference type="AlphaFoldDB" id="A0AAE0VC85"/>
<protein>
    <submittedName>
        <fullName evidence="1">Uncharacterized protein</fullName>
    </submittedName>
</protein>
<evidence type="ECO:0000313" key="1">
    <source>
        <dbReference type="EMBL" id="KAK3556443.1"/>
    </source>
</evidence>
<name>A0AAE0VC85_9TELE</name>
<evidence type="ECO:0000313" key="2">
    <source>
        <dbReference type="Proteomes" id="UP001274896"/>
    </source>
</evidence>
<proteinExistence type="predicted"/>